<accession>A0ABV2AZA3</accession>
<evidence type="ECO:0000313" key="3">
    <source>
        <dbReference type="EMBL" id="MES1928976.1"/>
    </source>
</evidence>
<evidence type="ECO:0000313" key="4">
    <source>
        <dbReference type="Proteomes" id="UP001460888"/>
    </source>
</evidence>
<evidence type="ECO:0000256" key="2">
    <source>
        <dbReference type="SAM" id="SignalP"/>
    </source>
</evidence>
<dbReference type="Gene3D" id="3.30.1330.60">
    <property type="entry name" value="OmpA-like domain"/>
    <property type="match status" value="1"/>
</dbReference>
<name>A0ABV2AZA3_9GAMM</name>
<dbReference type="Proteomes" id="UP001460888">
    <property type="component" value="Unassembled WGS sequence"/>
</dbReference>
<organism evidence="3 4">
    <name type="scientific">Salinisphaera dokdonensis CL-ES53</name>
    <dbReference type="NCBI Taxonomy" id="1304272"/>
    <lineage>
        <taxon>Bacteria</taxon>
        <taxon>Pseudomonadati</taxon>
        <taxon>Pseudomonadota</taxon>
        <taxon>Gammaproteobacteria</taxon>
        <taxon>Salinisphaerales</taxon>
        <taxon>Salinisphaeraceae</taxon>
        <taxon>Salinisphaera</taxon>
    </lineage>
</organism>
<feature type="chain" id="PRO_5046553880" description="OmpA-like domain-containing protein" evidence="2">
    <location>
        <begin position="21"/>
        <end position="380"/>
    </location>
</feature>
<feature type="region of interest" description="Disordered" evidence="1">
    <location>
        <begin position="188"/>
        <end position="271"/>
    </location>
</feature>
<feature type="signal peptide" evidence="2">
    <location>
        <begin position="1"/>
        <end position="20"/>
    </location>
</feature>
<evidence type="ECO:0000256" key="1">
    <source>
        <dbReference type="SAM" id="MobiDB-lite"/>
    </source>
</evidence>
<protein>
    <recommendedName>
        <fullName evidence="5">OmpA-like domain-containing protein</fullName>
    </recommendedName>
</protein>
<keyword evidence="4" id="KW-1185">Reference proteome</keyword>
<sequence length="380" mass="40963">MWSRFTATLLLAACATQALAVVEREDIIVLAADGLRYTSYKTLRSDLAERVLYLGPDEAPEDAVFIVPDDYASTPLDDGGTRLHFQSGSFALMNTGVFDAEVERKANGIRVFTSWDGVTRSDGHLGKWNAPDDFSSFSYTWVVPRNIDILAYQANRSGTWEKRENTLNWTGKQVNDIAFTIRYRVNDPDAGAAPAAKPRPTQPAPQQTAPSKPKPQPSYSGNGLETAPSTSFDSKPPQAGGTPSQAKPQQPTTSEQDKPAQPSNVDPKPRSVTLDSVVTLADGRPQVTARGQGVLRRLAGALATDNTRRVVIHGPGFTDSRDTGGSVAQAARVSDFLAAHGVAEERIEIRAGKRADDATGRTIEVTVEPGGLLDAFSEKR</sequence>
<feature type="compositionally biased region" description="Polar residues" evidence="1">
    <location>
        <begin position="219"/>
        <end position="233"/>
    </location>
</feature>
<dbReference type="EMBL" id="APND01000002">
    <property type="protein sequence ID" value="MES1928976.1"/>
    <property type="molecule type" value="Genomic_DNA"/>
</dbReference>
<evidence type="ECO:0008006" key="5">
    <source>
        <dbReference type="Google" id="ProtNLM"/>
    </source>
</evidence>
<comment type="caution">
    <text evidence="3">The sequence shown here is derived from an EMBL/GenBank/DDBJ whole genome shotgun (WGS) entry which is preliminary data.</text>
</comment>
<feature type="compositionally biased region" description="Low complexity" evidence="1">
    <location>
        <begin position="188"/>
        <end position="211"/>
    </location>
</feature>
<keyword evidence="2" id="KW-0732">Signal</keyword>
<reference evidence="3 4" key="1">
    <citation type="submission" date="2013-03" db="EMBL/GenBank/DDBJ databases">
        <title>Salinisphaera dokdonensis CL-ES53 Genome Sequencing.</title>
        <authorList>
            <person name="Li C."/>
            <person name="Lai Q."/>
            <person name="Shao Z."/>
        </authorList>
    </citation>
    <scope>NUCLEOTIDE SEQUENCE [LARGE SCALE GENOMIC DNA]</scope>
    <source>
        <strain evidence="3 4">CL-ES53</strain>
    </source>
</reference>
<dbReference type="InterPro" id="IPR036737">
    <property type="entry name" value="OmpA-like_sf"/>
</dbReference>
<feature type="compositionally biased region" description="Polar residues" evidence="1">
    <location>
        <begin position="241"/>
        <end position="254"/>
    </location>
</feature>
<dbReference type="SUPFAM" id="SSF103088">
    <property type="entry name" value="OmpA-like"/>
    <property type="match status" value="1"/>
</dbReference>
<proteinExistence type="predicted"/>
<gene>
    <name evidence="3" type="ORF">SADO_06967</name>
</gene>